<protein>
    <submittedName>
        <fullName evidence="9">Rieske 2Fe-2S domain-containing protein</fullName>
    </submittedName>
</protein>
<keyword evidence="7" id="KW-0812">Transmembrane</keyword>
<keyword evidence="3" id="KW-0408">Iron</keyword>
<name>A0A2W6A7E1_9BACT</name>
<keyword evidence="7" id="KW-0472">Membrane</keyword>
<keyword evidence="4" id="KW-0411">Iron-sulfur</keyword>
<evidence type="ECO:0000256" key="2">
    <source>
        <dbReference type="ARBA" id="ARBA00022723"/>
    </source>
</evidence>
<dbReference type="Gene3D" id="2.102.10.10">
    <property type="entry name" value="Rieske [2Fe-2S] iron-sulphur domain"/>
    <property type="match status" value="1"/>
</dbReference>
<feature type="domain" description="Rieske" evidence="8">
    <location>
        <begin position="282"/>
        <end position="358"/>
    </location>
</feature>
<dbReference type="AlphaFoldDB" id="A0A2W6A7E1"/>
<dbReference type="GO" id="GO:0051537">
    <property type="term" value="F:2 iron, 2 sulfur cluster binding"/>
    <property type="evidence" value="ECO:0007669"/>
    <property type="project" value="UniProtKB-KW"/>
</dbReference>
<proteinExistence type="predicted"/>
<feature type="compositionally biased region" description="Low complexity" evidence="6">
    <location>
        <begin position="225"/>
        <end position="259"/>
    </location>
</feature>
<accession>A0A2W6A7E1</accession>
<accession>A0A934K4F4</accession>
<organism evidence="10 11">
    <name type="scientific">Candidatus Aeolococcus gillhamiae</name>
    <dbReference type="NCBI Taxonomy" id="3127015"/>
    <lineage>
        <taxon>Bacteria</taxon>
        <taxon>Bacillati</taxon>
        <taxon>Candidatus Dormiibacterota</taxon>
        <taxon>Candidatus Dormibacteria</taxon>
        <taxon>Candidatus Aeolococcales</taxon>
        <taxon>Candidatus Aeolococcaceae</taxon>
        <taxon>Candidatus Aeolococcus</taxon>
    </lineage>
</organism>
<evidence type="ECO:0000256" key="1">
    <source>
        <dbReference type="ARBA" id="ARBA00022714"/>
    </source>
</evidence>
<dbReference type="PANTHER" id="PTHR39157:SF1">
    <property type="entry name" value="DOXX FAMILY PROTEIN"/>
    <property type="match status" value="1"/>
</dbReference>
<dbReference type="EMBL" id="JAEKNS010000148">
    <property type="protein sequence ID" value="MBJ7596131.1"/>
    <property type="molecule type" value="Genomic_DNA"/>
</dbReference>
<dbReference type="Proteomes" id="UP000606991">
    <property type="component" value="Unassembled WGS sequence"/>
</dbReference>
<dbReference type="Pfam" id="PF04173">
    <property type="entry name" value="DoxD"/>
    <property type="match status" value="1"/>
</dbReference>
<reference evidence="10" key="2">
    <citation type="submission" date="2018-05" db="EMBL/GenBank/DDBJ databases">
        <authorList>
            <person name="Ferrari B."/>
        </authorList>
    </citation>
    <scope>NUCLEOTIDE SEQUENCE</scope>
    <source>
        <strain evidence="10">RRmetagenome_bin12</strain>
    </source>
</reference>
<evidence type="ECO:0000256" key="3">
    <source>
        <dbReference type="ARBA" id="ARBA00023004"/>
    </source>
</evidence>
<keyword evidence="2" id="KW-0479">Metal-binding</keyword>
<feature type="transmembrane region" description="Helical" evidence="7">
    <location>
        <begin position="117"/>
        <end position="135"/>
    </location>
</feature>
<dbReference type="GO" id="GO:0046872">
    <property type="term" value="F:metal ion binding"/>
    <property type="evidence" value="ECO:0007669"/>
    <property type="project" value="UniProtKB-KW"/>
</dbReference>
<dbReference type="Proteomes" id="UP000248724">
    <property type="component" value="Unassembled WGS sequence"/>
</dbReference>
<evidence type="ECO:0000256" key="6">
    <source>
        <dbReference type="SAM" id="MobiDB-lite"/>
    </source>
</evidence>
<dbReference type="InterPro" id="IPR005805">
    <property type="entry name" value="Rieske_Fe-S_prot_C"/>
</dbReference>
<dbReference type="SUPFAM" id="SSF50022">
    <property type="entry name" value="ISP domain"/>
    <property type="match status" value="1"/>
</dbReference>
<dbReference type="InterPro" id="IPR036922">
    <property type="entry name" value="Rieske_2Fe-2S_sf"/>
</dbReference>
<comment type="caution">
    <text evidence="10">The sequence shown here is derived from an EMBL/GenBank/DDBJ whole genome shotgun (WGS) entry which is preliminary data.</text>
</comment>
<dbReference type="RefSeq" id="WP_337313883.1">
    <property type="nucleotide sequence ID" value="NZ_JAEKNS010000148.1"/>
</dbReference>
<dbReference type="PANTHER" id="PTHR39157">
    <property type="entry name" value="INTEGRAL MEMBRANE PROTEIN-RELATED"/>
    <property type="match status" value="1"/>
</dbReference>
<dbReference type="CDD" id="cd03467">
    <property type="entry name" value="Rieske"/>
    <property type="match status" value="1"/>
</dbReference>
<feature type="region of interest" description="Disordered" evidence="6">
    <location>
        <begin position="225"/>
        <end position="261"/>
    </location>
</feature>
<evidence type="ECO:0000313" key="9">
    <source>
        <dbReference type="EMBL" id="MBJ7596131.1"/>
    </source>
</evidence>
<keyword evidence="7" id="KW-1133">Transmembrane helix</keyword>
<feature type="transmembrane region" description="Helical" evidence="7">
    <location>
        <begin position="90"/>
        <end position="110"/>
    </location>
</feature>
<keyword evidence="5" id="KW-1015">Disulfide bond</keyword>
<dbReference type="GO" id="GO:0016705">
    <property type="term" value="F:oxidoreductase activity, acting on paired donors, with incorporation or reduction of molecular oxygen"/>
    <property type="evidence" value="ECO:0007669"/>
    <property type="project" value="UniProtKB-ARBA"/>
</dbReference>
<evidence type="ECO:0000256" key="7">
    <source>
        <dbReference type="SAM" id="Phobius"/>
    </source>
</evidence>
<dbReference type="InterPro" id="IPR007301">
    <property type="entry name" value="DoxD"/>
</dbReference>
<feature type="transmembrane region" description="Helical" evidence="7">
    <location>
        <begin position="193"/>
        <end position="211"/>
    </location>
</feature>
<evidence type="ECO:0000313" key="11">
    <source>
        <dbReference type="Proteomes" id="UP000248724"/>
    </source>
</evidence>
<dbReference type="GO" id="GO:0004497">
    <property type="term" value="F:monooxygenase activity"/>
    <property type="evidence" value="ECO:0007669"/>
    <property type="project" value="UniProtKB-ARBA"/>
</dbReference>
<feature type="transmembrane region" description="Helical" evidence="7">
    <location>
        <begin position="31"/>
        <end position="49"/>
    </location>
</feature>
<dbReference type="Pfam" id="PF00355">
    <property type="entry name" value="Rieske"/>
    <property type="match status" value="1"/>
</dbReference>
<dbReference type="InterPro" id="IPR017941">
    <property type="entry name" value="Rieske_2Fe-2S"/>
</dbReference>
<evidence type="ECO:0000256" key="5">
    <source>
        <dbReference type="ARBA" id="ARBA00023157"/>
    </source>
</evidence>
<sequence>MPQTYGRRRAKQRRSTAPSAAVAPVDPRVRFGVLPLRFFLALTFIYAGIQKITDPNFFNPDGSTYIGRQLSGFARTSPIGGLLDWLGQNLAVEVGLLIIAAELAVGFGVLLGLWTRACALGGAAISLLLFLSATWQVQPYFLGSDSLYTVAWLTVALVGDGDVWVPVRRWLERSWAEDEPPRPAVIDPSRRAFLLRLGGGAVGLVWLLAILPRSRAAVAALSSGSGATSATSSPPTSASGPSGSASPGSSAPGSQAPQGTRIGSLADLQSAGSLTYQDPASGDPAVVVSTGGQSVVAYDAVCTHAGCTVQYDSGQRLLICPCHGAAFDPAHGAQVVGGPAPSPLAALRVTVASDGSVYAA</sequence>
<reference evidence="10 11" key="1">
    <citation type="journal article" date="2017" name="Nature">
        <title>Atmospheric trace gases support primary production in Antarctic desert surface soil.</title>
        <authorList>
            <person name="Ji M."/>
            <person name="Greening C."/>
            <person name="Vanwonterghem I."/>
            <person name="Carere C.R."/>
            <person name="Bay S.K."/>
            <person name="Steen J.A."/>
            <person name="Montgomery K."/>
            <person name="Lines T."/>
            <person name="Beardall J."/>
            <person name="van Dorst J."/>
            <person name="Snape I."/>
            <person name="Stott M.B."/>
            <person name="Hugenholtz P."/>
            <person name="Ferrari B.C."/>
        </authorList>
    </citation>
    <scope>NUCLEOTIDE SEQUENCE [LARGE SCALE GENOMIC DNA]</scope>
    <source>
        <strain evidence="10">RRmetagenome_bin12</strain>
    </source>
</reference>
<reference evidence="9 12" key="3">
    <citation type="submission" date="2020-10" db="EMBL/GenBank/DDBJ databases">
        <title>Ca. Dormibacterota MAGs.</title>
        <authorList>
            <person name="Montgomery K."/>
        </authorList>
    </citation>
    <scope>NUCLEOTIDE SEQUENCE [LARGE SCALE GENOMIC DNA]</scope>
    <source>
        <strain evidence="9">SC8812_S17_18</strain>
    </source>
</reference>
<evidence type="ECO:0000313" key="10">
    <source>
        <dbReference type="EMBL" id="PZR79434.1"/>
    </source>
</evidence>
<dbReference type="EMBL" id="QHBU01000206">
    <property type="protein sequence ID" value="PZR79434.1"/>
    <property type="molecule type" value="Genomic_DNA"/>
</dbReference>
<evidence type="ECO:0000259" key="8">
    <source>
        <dbReference type="PROSITE" id="PS51296"/>
    </source>
</evidence>
<evidence type="ECO:0000256" key="4">
    <source>
        <dbReference type="ARBA" id="ARBA00023014"/>
    </source>
</evidence>
<dbReference type="GO" id="GO:0016020">
    <property type="term" value="C:membrane"/>
    <property type="evidence" value="ECO:0007669"/>
    <property type="project" value="InterPro"/>
</dbReference>
<dbReference type="PROSITE" id="PS51296">
    <property type="entry name" value="RIESKE"/>
    <property type="match status" value="1"/>
</dbReference>
<gene>
    <name evidence="10" type="ORF">DLM65_10730</name>
    <name evidence="9" type="ORF">JF886_14975</name>
</gene>
<dbReference type="PRINTS" id="PR00162">
    <property type="entry name" value="RIESKE"/>
</dbReference>
<keyword evidence="1" id="KW-0001">2Fe-2S</keyword>
<evidence type="ECO:0000313" key="12">
    <source>
        <dbReference type="Proteomes" id="UP000606991"/>
    </source>
</evidence>